<organism evidence="20 21">
    <name type="scientific">Paenibacillus piri</name>
    <dbReference type="NCBI Taxonomy" id="2547395"/>
    <lineage>
        <taxon>Bacteria</taxon>
        <taxon>Bacillati</taxon>
        <taxon>Bacillota</taxon>
        <taxon>Bacilli</taxon>
        <taxon>Bacillales</taxon>
        <taxon>Paenibacillaceae</taxon>
        <taxon>Paenibacillus</taxon>
    </lineage>
</organism>
<dbReference type="SUPFAM" id="SSF56281">
    <property type="entry name" value="Metallo-hydrolase/oxidoreductase"/>
    <property type="match status" value="1"/>
</dbReference>
<feature type="binding site" evidence="18">
    <location>
        <position position="51"/>
    </location>
    <ligand>
        <name>Ca(2+)</name>
        <dbReference type="ChEBI" id="CHEBI:29108"/>
    </ligand>
</feature>
<dbReference type="PROSITE" id="PS01292">
    <property type="entry name" value="UPF0036"/>
    <property type="match status" value="1"/>
</dbReference>
<dbReference type="Proteomes" id="UP000295636">
    <property type="component" value="Unassembled WGS sequence"/>
</dbReference>
<feature type="binding site" evidence="14 17">
    <location>
        <begin position="367"/>
        <end position="371"/>
    </location>
    <ligand>
        <name>substrate</name>
    </ligand>
</feature>
<evidence type="ECO:0000313" key="20">
    <source>
        <dbReference type="EMBL" id="TDF98171.1"/>
    </source>
</evidence>
<evidence type="ECO:0000256" key="14">
    <source>
        <dbReference type="HAMAP-Rule" id="MF_01491"/>
    </source>
</evidence>
<keyword evidence="18" id="KW-0106">Calcium</keyword>
<evidence type="ECO:0000256" key="17">
    <source>
        <dbReference type="PIRSR" id="PIRSR004803-2"/>
    </source>
</evidence>
<feature type="active site" description="Proton donor" evidence="16">
    <location>
        <position position="196"/>
    </location>
</feature>
<feature type="binding site" evidence="18">
    <location>
        <position position="142"/>
    </location>
    <ligand>
        <name>Zn(2+)</name>
        <dbReference type="ChEBI" id="CHEBI:29105"/>
        <label>1</label>
        <note>catalytic</note>
    </ligand>
</feature>
<dbReference type="NCBIfam" id="TIGR00649">
    <property type="entry name" value="MG423"/>
    <property type="match status" value="1"/>
</dbReference>
<evidence type="ECO:0000256" key="2">
    <source>
        <dbReference type="ARBA" id="ARBA00022490"/>
    </source>
</evidence>
<dbReference type="Pfam" id="PF22505">
    <property type="entry name" value="RNase_J_b_CASP"/>
    <property type="match status" value="1"/>
</dbReference>
<evidence type="ECO:0000256" key="1">
    <source>
        <dbReference type="ARBA" id="ARBA00004496"/>
    </source>
</evidence>
<comment type="similarity">
    <text evidence="14 15">Belongs to the metallo-beta-lactamase superfamily. RNA-metabolizing metallo-beta-lactamase-like family. Bacterial RNase J subfamily.</text>
</comment>
<feature type="binding site" evidence="18">
    <location>
        <position position="79"/>
    </location>
    <ligand>
        <name>Zn(2+)</name>
        <dbReference type="ChEBI" id="CHEBI:29105"/>
        <label>2</label>
        <note>catalytic</note>
    </ligand>
</feature>
<keyword evidence="6 14" id="KW-0255">Endonuclease</keyword>
<dbReference type="Pfam" id="PF07521">
    <property type="entry name" value="RMMBL"/>
    <property type="match status" value="1"/>
</dbReference>
<feature type="binding site" evidence="18">
    <location>
        <position position="76"/>
    </location>
    <ligand>
        <name>Zn(2+)</name>
        <dbReference type="ChEBI" id="CHEBI:29105"/>
        <label>1</label>
        <note>catalytic</note>
    </ligand>
</feature>
<keyword evidence="21" id="KW-1185">Reference proteome</keyword>
<dbReference type="InterPro" id="IPR036866">
    <property type="entry name" value="RibonucZ/Hydroxyglut_hydro"/>
</dbReference>
<dbReference type="EMBL" id="SMRT01000004">
    <property type="protein sequence ID" value="TDF98171.1"/>
    <property type="molecule type" value="Genomic_DNA"/>
</dbReference>
<evidence type="ECO:0000256" key="11">
    <source>
        <dbReference type="ARBA" id="ARBA00034221"/>
    </source>
</evidence>
<protein>
    <recommendedName>
        <fullName evidence="14 15">Ribonuclease J</fullName>
        <shortName evidence="14">RNase J</shortName>
        <ecNumber evidence="14 15">3.1.-.-</ecNumber>
    </recommendedName>
</protein>
<evidence type="ECO:0000256" key="3">
    <source>
        <dbReference type="ARBA" id="ARBA00022552"/>
    </source>
</evidence>
<sequence length="558" mass="61111">MSKKNIEKLSIFALGGVGEIGKNMYVVQYGNDIVVIDCGLKFPEEDMLGIDIVIPDIAYLTENRDKVRGIIITHGHEDHIGGLPYVLKFLNVPVYGTKLTLGLIETKLKEANLLGDTKRILISSESELTLGCMTATFFKTNHSIPDSVGVCLETPEGNVVHTGDFKFDQTPVNDQYADLHRMAAIGSKGVLALLSDSTNAERPGYTGSEKSVGVEIEEVFRKAKQRVIIATFASNIHRIQQVIEAAEATRRKLVVVGRSMVNVVTIASELGYLHIPDGMLIEPEEVNKLAADRVAILSTGSQGEPMSALTRMARSTHRKVDILPGDTVIIAATPIPGNERYVGRTVDELMRIGAHVIYGPGSVTGVHVSGHGSQEELKLMLNMMKPKYFIPIHGEYRMLRQHGLLAESVGIAKEDIFIVDNGDTVEFQDGVARRGSKVTAGNILIDGLGVGDVGNIVLRDRKLLSQDGILVVVVTLSKEDGTILSGPDIISRGFVYVRESEGLLDEANRIVSNTLNRLMNENVNEWASLKTHVKDALGRFLYEQTKRRPMILPIIMEV</sequence>
<dbReference type="SMART" id="SM00849">
    <property type="entry name" value="Lactamase_B"/>
    <property type="match status" value="1"/>
</dbReference>
<evidence type="ECO:0000256" key="10">
    <source>
        <dbReference type="ARBA" id="ARBA00022884"/>
    </source>
</evidence>
<proteinExistence type="inferred from homology"/>
<dbReference type="PIRSF" id="PIRSF004803">
    <property type="entry name" value="RnjA"/>
    <property type="match status" value="1"/>
</dbReference>
<keyword evidence="9 14" id="KW-0269">Exonuclease</keyword>
<dbReference type="RefSeq" id="WP_133228007.1">
    <property type="nucleotide sequence ID" value="NZ_SMRT01000004.1"/>
</dbReference>
<comment type="function">
    <text evidence="12">Counteracts the endogenous Pycsar antiviral defense system. Phosphodiesterase that enables metal-dependent hydrolysis of host cyclic nucleotide Pycsar defense signals such as cCMP and cUMP.</text>
</comment>
<evidence type="ECO:0000256" key="6">
    <source>
        <dbReference type="ARBA" id="ARBA00022759"/>
    </source>
</evidence>
<comment type="catalytic activity">
    <reaction evidence="13">
        <text>3',5'-cyclic UMP + H2O = UMP + H(+)</text>
        <dbReference type="Rhea" id="RHEA:70575"/>
        <dbReference type="ChEBI" id="CHEBI:15377"/>
        <dbReference type="ChEBI" id="CHEBI:15378"/>
        <dbReference type="ChEBI" id="CHEBI:57865"/>
        <dbReference type="ChEBI" id="CHEBI:184387"/>
    </reaction>
    <physiologicalReaction direction="left-to-right" evidence="13">
        <dbReference type="Rhea" id="RHEA:70576"/>
    </physiologicalReaction>
</comment>
<dbReference type="PANTHER" id="PTHR43694:SF4">
    <property type="entry name" value="RIBONUCLEASE J 2"/>
    <property type="match status" value="1"/>
</dbReference>
<dbReference type="InterPro" id="IPR042173">
    <property type="entry name" value="RNase_J_2"/>
</dbReference>
<feature type="binding site" evidence="18">
    <location>
        <position position="446"/>
    </location>
    <ligand>
        <name>Ca(2+)</name>
        <dbReference type="ChEBI" id="CHEBI:29108"/>
    </ligand>
</feature>
<dbReference type="InterPro" id="IPR004613">
    <property type="entry name" value="RNase_J"/>
</dbReference>
<keyword evidence="2 14" id="KW-0963">Cytoplasm</keyword>
<dbReference type="Gene3D" id="3.40.50.10710">
    <property type="entry name" value="Metallo-hydrolase/oxidoreductase"/>
    <property type="match status" value="1"/>
</dbReference>
<evidence type="ECO:0000256" key="5">
    <source>
        <dbReference type="ARBA" id="ARBA00022723"/>
    </source>
</evidence>
<feature type="binding site" evidence="18">
    <location>
        <position position="74"/>
    </location>
    <ligand>
        <name>Zn(2+)</name>
        <dbReference type="ChEBI" id="CHEBI:29105"/>
        <label>1</label>
        <note>catalytic</note>
    </ligand>
</feature>
<feature type="active site" description="Proton acceptor" evidence="16">
    <location>
        <position position="371"/>
    </location>
</feature>
<dbReference type="GO" id="GO:0004521">
    <property type="term" value="F:RNA endonuclease activity"/>
    <property type="evidence" value="ECO:0007669"/>
    <property type="project" value="UniProtKB-UniRule"/>
</dbReference>
<dbReference type="GO" id="GO:0004534">
    <property type="term" value="F:5'-3' RNA exonuclease activity"/>
    <property type="evidence" value="ECO:0007669"/>
    <property type="project" value="UniProtKB-UniRule"/>
</dbReference>
<dbReference type="HAMAP" id="MF_01491">
    <property type="entry name" value="RNase_J_bact"/>
    <property type="match status" value="1"/>
</dbReference>
<comment type="catalytic activity">
    <reaction evidence="11">
        <text>3',5'-cyclic CMP + H2O = CMP + H(+)</text>
        <dbReference type="Rhea" id="RHEA:72675"/>
        <dbReference type="ChEBI" id="CHEBI:15377"/>
        <dbReference type="ChEBI" id="CHEBI:15378"/>
        <dbReference type="ChEBI" id="CHEBI:58003"/>
        <dbReference type="ChEBI" id="CHEBI:60377"/>
    </reaction>
    <physiologicalReaction direction="left-to-right" evidence="11">
        <dbReference type="Rhea" id="RHEA:72676"/>
    </physiologicalReaction>
</comment>
<accession>A0A4R5KR01</accession>
<evidence type="ECO:0000256" key="18">
    <source>
        <dbReference type="PIRSR" id="PIRSR004803-3"/>
    </source>
</evidence>
<comment type="subunit">
    <text evidence="14">Homodimer, may be a subunit of the RNA degradosome.</text>
</comment>
<dbReference type="AlphaFoldDB" id="A0A4R5KR01"/>
<dbReference type="InterPro" id="IPR055132">
    <property type="entry name" value="RNase_J_b_CASP"/>
</dbReference>
<evidence type="ECO:0000256" key="8">
    <source>
        <dbReference type="ARBA" id="ARBA00022833"/>
    </source>
</evidence>
<evidence type="ECO:0000256" key="7">
    <source>
        <dbReference type="ARBA" id="ARBA00022801"/>
    </source>
</evidence>
<comment type="subcellular location">
    <subcellularLocation>
        <location evidence="1 14 15">Cytoplasm</location>
    </subcellularLocation>
</comment>
<reference evidence="20 21" key="1">
    <citation type="submission" date="2019-03" db="EMBL/GenBank/DDBJ databases">
        <title>This is whole genome sequence of Paenibacillus sp MS74 strain.</title>
        <authorList>
            <person name="Trinh H.N."/>
        </authorList>
    </citation>
    <scope>NUCLEOTIDE SEQUENCE [LARGE SCALE GENOMIC DNA]</scope>
    <source>
        <strain evidence="20 21">MS74</strain>
    </source>
</reference>
<feature type="binding site" evidence="18">
    <location>
        <position position="164"/>
    </location>
    <ligand>
        <name>Zn(2+)</name>
        <dbReference type="ChEBI" id="CHEBI:29105"/>
        <label>2</label>
        <note>catalytic</note>
    </ligand>
</feature>
<dbReference type="Gene3D" id="3.60.15.10">
    <property type="entry name" value="Ribonuclease Z/Hydroxyacylglutathione hydrolase-like"/>
    <property type="match status" value="1"/>
</dbReference>
<dbReference type="FunFam" id="3.10.20.580:FF:000001">
    <property type="entry name" value="Ribonuclease J"/>
    <property type="match status" value="1"/>
</dbReference>
<dbReference type="Pfam" id="PF00753">
    <property type="entry name" value="Lactamase_B"/>
    <property type="match status" value="1"/>
</dbReference>
<evidence type="ECO:0000256" key="9">
    <source>
        <dbReference type="ARBA" id="ARBA00022839"/>
    </source>
</evidence>
<feature type="binding site" evidence="18">
    <location>
        <position position="78"/>
    </location>
    <ligand>
        <name>Zn(2+)</name>
        <dbReference type="ChEBI" id="CHEBI:29105"/>
        <label>2</label>
        <note>catalytic</note>
    </ligand>
</feature>
<dbReference type="Pfam" id="PF17770">
    <property type="entry name" value="RNase_J_C"/>
    <property type="match status" value="1"/>
</dbReference>
<dbReference type="GO" id="GO:0006364">
    <property type="term" value="P:rRNA processing"/>
    <property type="evidence" value="ECO:0007669"/>
    <property type="project" value="UniProtKB-UniRule"/>
</dbReference>
<dbReference type="InterPro" id="IPR001279">
    <property type="entry name" value="Metallo-B-lactamas"/>
</dbReference>
<feature type="binding site" evidence="18">
    <location>
        <position position="49"/>
    </location>
    <ligand>
        <name>Ca(2+)</name>
        <dbReference type="ChEBI" id="CHEBI:29108"/>
    </ligand>
</feature>
<evidence type="ECO:0000256" key="12">
    <source>
        <dbReference type="ARBA" id="ARBA00034301"/>
    </source>
</evidence>
<keyword evidence="8 18" id="KW-0862">Zinc</keyword>
<evidence type="ECO:0000256" key="13">
    <source>
        <dbReference type="ARBA" id="ARBA00048505"/>
    </source>
</evidence>
<evidence type="ECO:0000313" key="21">
    <source>
        <dbReference type="Proteomes" id="UP000295636"/>
    </source>
</evidence>
<dbReference type="GO" id="GO:0003723">
    <property type="term" value="F:RNA binding"/>
    <property type="evidence" value="ECO:0007669"/>
    <property type="project" value="UniProtKB-UniRule"/>
</dbReference>
<keyword evidence="4 14" id="KW-0540">Nuclease</keyword>
<evidence type="ECO:0000256" key="16">
    <source>
        <dbReference type="PIRSR" id="PIRSR004803-1"/>
    </source>
</evidence>
<evidence type="ECO:0000256" key="15">
    <source>
        <dbReference type="PIRNR" id="PIRNR004803"/>
    </source>
</evidence>
<dbReference type="InterPro" id="IPR041636">
    <property type="entry name" value="RNase_J_C"/>
</dbReference>
<feature type="domain" description="Metallo-beta-lactamase" evidence="19">
    <location>
        <begin position="21"/>
        <end position="216"/>
    </location>
</feature>
<keyword evidence="3 14" id="KW-0698">rRNA processing</keyword>
<dbReference type="GO" id="GO:0005737">
    <property type="term" value="C:cytoplasm"/>
    <property type="evidence" value="ECO:0007669"/>
    <property type="project" value="UniProtKB-SubCell"/>
</dbReference>
<dbReference type="GO" id="GO:0008270">
    <property type="term" value="F:zinc ion binding"/>
    <property type="evidence" value="ECO:0007669"/>
    <property type="project" value="InterPro"/>
</dbReference>
<comment type="cofactor">
    <cofactor evidence="15 18">
        <name>Zn(2+)</name>
        <dbReference type="ChEBI" id="CHEBI:29105"/>
    </cofactor>
    <text evidence="15 18">Binds 2 Zn(2+) ions per subunit. It is not clear if Zn(2+) or Mg(2+) is physiologically important.</text>
</comment>
<keyword evidence="10 14" id="KW-0694">RNA-binding</keyword>
<keyword evidence="5 15" id="KW-0479">Metal-binding</keyword>
<name>A0A4R5KR01_9BACL</name>
<gene>
    <name evidence="14" type="primary">rnj</name>
    <name evidence="20" type="ORF">E1757_11775</name>
</gene>
<dbReference type="InterPro" id="IPR030854">
    <property type="entry name" value="RNase_J_bac"/>
</dbReference>
<dbReference type="CDD" id="cd07714">
    <property type="entry name" value="RNaseJ_MBL-fold"/>
    <property type="match status" value="1"/>
</dbReference>
<dbReference type="PANTHER" id="PTHR43694">
    <property type="entry name" value="RIBONUCLEASE J"/>
    <property type="match status" value="1"/>
</dbReference>
<comment type="caution">
    <text evidence="20">The sequence shown here is derived from an EMBL/GenBank/DDBJ whole genome shotgun (WGS) entry which is preliminary data.</text>
</comment>
<dbReference type="Gene3D" id="3.10.20.580">
    <property type="match status" value="1"/>
</dbReference>
<evidence type="ECO:0000259" key="19">
    <source>
        <dbReference type="SMART" id="SM00849"/>
    </source>
</evidence>
<evidence type="ECO:0000256" key="4">
    <source>
        <dbReference type="ARBA" id="ARBA00022722"/>
    </source>
</evidence>
<feature type="binding site" evidence="18">
    <location>
        <position position="393"/>
    </location>
    <ligand>
        <name>Zn(2+)</name>
        <dbReference type="ChEBI" id="CHEBI:29105"/>
        <label>1</label>
        <note>catalytic</note>
    </ligand>
</feature>
<keyword evidence="7 14" id="KW-0378">Hydrolase</keyword>
<dbReference type="InterPro" id="IPR001587">
    <property type="entry name" value="RNase_J_CS"/>
</dbReference>
<dbReference type="OrthoDB" id="9758375at2"/>
<dbReference type="EC" id="3.1.-.-" evidence="14 15"/>
<feature type="binding site" evidence="17">
    <location>
        <begin position="233"/>
        <end position="235"/>
    </location>
    <ligand>
        <name>substrate</name>
    </ligand>
</feature>
<comment type="function">
    <text evidence="14">An RNase that has 5'-3' exonuclease and possibly endonuclease activity. Involved in maturation of rRNA and in some organisms also mRNA maturation and/or decay.</text>
</comment>
<dbReference type="InterPro" id="IPR011108">
    <property type="entry name" value="RMMBL"/>
</dbReference>
<comment type="cofactor">
    <cofactor evidence="18">
        <name>Ca(2+)</name>
        <dbReference type="ChEBI" id="CHEBI:29108"/>
    </cofactor>
    <text evidence="18">Binds 1 Ca(2+) cation per subunit. Seen in 1 crystal structure, it is not clear if it is physiologically important.</text>
</comment>